<dbReference type="InterPro" id="IPR001876">
    <property type="entry name" value="Znf_RanBP2"/>
</dbReference>
<feature type="compositionally biased region" description="Basic residues" evidence="9">
    <location>
        <begin position="416"/>
        <end position="430"/>
    </location>
</feature>
<feature type="compositionally biased region" description="Basic and acidic residues" evidence="9">
    <location>
        <begin position="1446"/>
        <end position="1464"/>
    </location>
</feature>
<feature type="compositionally biased region" description="Polar residues" evidence="9">
    <location>
        <begin position="291"/>
        <end position="313"/>
    </location>
</feature>
<dbReference type="PROSITE" id="PS51873">
    <property type="entry name" value="TRIAD"/>
    <property type="match status" value="1"/>
</dbReference>
<dbReference type="Gene3D" id="1.20.120.1750">
    <property type="match status" value="1"/>
</dbReference>
<feature type="compositionally biased region" description="Polar residues" evidence="9">
    <location>
        <begin position="1571"/>
        <end position="1601"/>
    </location>
</feature>
<feature type="compositionally biased region" description="Basic residues" evidence="9">
    <location>
        <begin position="1431"/>
        <end position="1444"/>
    </location>
</feature>
<name>A0AAN7VCI4_9COLE</name>
<feature type="domain" description="B box-type" evidence="11">
    <location>
        <begin position="75"/>
        <end position="121"/>
    </location>
</feature>
<keyword evidence="4" id="KW-0677">Repeat</keyword>
<feature type="compositionally biased region" description="Basic and acidic residues" evidence="9">
    <location>
        <begin position="474"/>
        <end position="489"/>
    </location>
</feature>
<evidence type="ECO:0000256" key="3">
    <source>
        <dbReference type="ARBA" id="ARBA00022723"/>
    </source>
</evidence>
<dbReference type="Pfam" id="PF18091">
    <property type="entry name" value="E3_UbLigase_RBR"/>
    <property type="match status" value="1"/>
</dbReference>
<evidence type="ECO:0000256" key="4">
    <source>
        <dbReference type="ARBA" id="ARBA00022737"/>
    </source>
</evidence>
<reference evidence="13 14" key="1">
    <citation type="journal article" date="2024" name="Insects">
        <title>An Improved Chromosome-Level Genome Assembly of the Firefly Pyrocoelia pectoralis.</title>
        <authorList>
            <person name="Fu X."/>
            <person name="Meyer-Rochow V.B."/>
            <person name="Ballantyne L."/>
            <person name="Zhu X."/>
        </authorList>
    </citation>
    <scope>NUCLEOTIDE SEQUENCE [LARGE SCALE GENOMIC DNA]</scope>
    <source>
        <strain evidence="13">XCY_ONT2</strain>
    </source>
</reference>
<dbReference type="Proteomes" id="UP001329430">
    <property type="component" value="Chromosome 3"/>
</dbReference>
<dbReference type="EMBL" id="JAVRBK010000003">
    <property type="protein sequence ID" value="KAK5645795.1"/>
    <property type="molecule type" value="Genomic_DNA"/>
</dbReference>
<evidence type="ECO:0000256" key="2">
    <source>
        <dbReference type="ARBA" id="ARBA00022679"/>
    </source>
</evidence>
<evidence type="ECO:0000259" key="10">
    <source>
        <dbReference type="PROSITE" id="PS50089"/>
    </source>
</evidence>
<dbReference type="InterPro" id="IPR047543">
    <property type="entry name" value="Bbox1_RNF31-like"/>
</dbReference>
<feature type="region of interest" description="Disordered" evidence="9">
    <location>
        <begin position="1255"/>
        <end position="1278"/>
    </location>
</feature>
<feature type="region of interest" description="Disordered" evidence="9">
    <location>
        <begin position="682"/>
        <end position="702"/>
    </location>
</feature>
<feature type="region of interest" description="Disordered" evidence="9">
    <location>
        <begin position="142"/>
        <end position="172"/>
    </location>
</feature>
<feature type="compositionally biased region" description="Low complexity" evidence="9">
    <location>
        <begin position="1256"/>
        <end position="1274"/>
    </location>
</feature>
<feature type="domain" description="RING-type" evidence="12">
    <location>
        <begin position="1742"/>
        <end position="1980"/>
    </location>
</feature>
<feature type="region of interest" description="Disordered" evidence="9">
    <location>
        <begin position="734"/>
        <end position="810"/>
    </location>
</feature>
<keyword evidence="14" id="KW-1185">Reference proteome</keyword>
<feature type="region of interest" description="Disordered" evidence="9">
    <location>
        <begin position="190"/>
        <end position="222"/>
    </location>
</feature>
<evidence type="ECO:0000259" key="11">
    <source>
        <dbReference type="PROSITE" id="PS50119"/>
    </source>
</evidence>
<dbReference type="Gene3D" id="1.10.8.10">
    <property type="entry name" value="DNA helicase RuvA subunit, C-terminal domain"/>
    <property type="match status" value="1"/>
</dbReference>
<accession>A0AAN7VCI4</accession>
<dbReference type="InterPro" id="IPR044066">
    <property type="entry name" value="TRIAD_supradom"/>
</dbReference>
<dbReference type="CDD" id="cd20351">
    <property type="entry name" value="Rcat_RBR_HOIP"/>
    <property type="match status" value="1"/>
</dbReference>
<gene>
    <name evidence="13" type="ORF">RI129_004259</name>
</gene>
<dbReference type="InterPro" id="IPR041031">
    <property type="entry name" value="RNF31_C"/>
</dbReference>
<dbReference type="SMART" id="SM00647">
    <property type="entry name" value="IBR"/>
    <property type="match status" value="2"/>
</dbReference>
<dbReference type="GO" id="GO:0036435">
    <property type="term" value="F:K48-linked polyubiquitin modification-dependent protein binding"/>
    <property type="evidence" value="ECO:0007669"/>
    <property type="project" value="TreeGrafter"/>
</dbReference>
<dbReference type="PANTHER" id="PTHR16004:SF2">
    <property type="entry name" value="E3 UBIQUITIN-PROTEIN LIGASE LUBEL"/>
    <property type="match status" value="1"/>
</dbReference>
<feature type="region of interest" description="Disordered" evidence="9">
    <location>
        <begin position="1571"/>
        <end position="1614"/>
    </location>
</feature>
<dbReference type="SMART" id="SM00184">
    <property type="entry name" value="RING"/>
    <property type="match status" value="2"/>
</dbReference>
<feature type="compositionally biased region" description="Basic residues" evidence="9">
    <location>
        <begin position="746"/>
        <end position="758"/>
    </location>
</feature>
<feature type="compositionally biased region" description="Polar residues" evidence="9">
    <location>
        <begin position="245"/>
        <end position="256"/>
    </location>
</feature>
<evidence type="ECO:0000313" key="14">
    <source>
        <dbReference type="Proteomes" id="UP001329430"/>
    </source>
</evidence>
<dbReference type="Gene3D" id="3.30.40.10">
    <property type="entry name" value="Zinc/RING finger domain, C3HC4 (zinc finger)"/>
    <property type="match status" value="1"/>
</dbReference>
<feature type="region of interest" description="Disordered" evidence="9">
    <location>
        <begin position="1"/>
        <end position="49"/>
    </location>
</feature>
<evidence type="ECO:0000259" key="12">
    <source>
        <dbReference type="PROSITE" id="PS51873"/>
    </source>
</evidence>
<feature type="compositionally biased region" description="Basic and acidic residues" evidence="9">
    <location>
        <begin position="1153"/>
        <end position="1167"/>
    </location>
</feature>
<evidence type="ECO:0000256" key="5">
    <source>
        <dbReference type="ARBA" id="ARBA00022771"/>
    </source>
</evidence>
<dbReference type="InterPro" id="IPR032065">
    <property type="entry name" value="RNF31-UBA"/>
</dbReference>
<organism evidence="13 14">
    <name type="scientific">Pyrocoelia pectoralis</name>
    <dbReference type="NCBI Taxonomy" id="417401"/>
    <lineage>
        <taxon>Eukaryota</taxon>
        <taxon>Metazoa</taxon>
        <taxon>Ecdysozoa</taxon>
        <taxon>Arthropoda</taxon>
        <taxon>Hexapoda</taxon>
        <taxon>Insecta</taxon>
        <taxon>Pterygota</taxon>
        <taxon>Neoptera</taxon>
        <taxon>Endopterygota</taxon>
        <taxon>Coleoptera</taxon>
        <taxon>Polyphaga</taxon>
        <taxon>Elateriformia</taxon>
        <taxon>Elateroidea</taxon>
        <taxon>Lampyridae</taxon>
        <taxon>Lampyrinae</taxon>
        <taxon>Pyrocoelia</taxon>
    </lineage>
</organism>
<feature type="compositionally biased region" description="Polar residues" evidence="9">
    <location>
        <begin position="682"/>
        <end position="691"/>
    </location>
</feature>
<evidence type="ECO:0000256" key="8">
    <source>
        <dbReference type="PROSITE-ProRule" id="PRU00024"/>
    </source>
</evidence>
<dbReference type="PROSITE" id="PS50089">
    <property type="entry name" value="ZF_RING_2"/>
    <property type="match status" value="1"/>
</dbReference>
<feature type="compositionally biased region" description="Polar residues" evidence="9">
    <location>
        <begin position="1465"/>
        <end position="1482"/>
    </location>
</feature>
<dbReference type="InterPro" id="IPR013083">
    <property type="entry name" value="Znf_RING/FYVE/PHD"/>
</dbReference>
<dbReference type="CDD" id="cd20337">
    <property type="entry name" value="BRcat_RBR_HOIP"/>
    <property type="match status" value="1"/>
</dbReference>
<keyword evidence="5 8" id="KW-0863">Zinc-finger</keyword>
<evidence type="ECO:0000256" key="1">
    <source>
        <dbReference type="ARBA" id="ARBA00008278"/>
    </source>
</evidence>
<dbReference type="InterPro" id="IPR047540">
    <property type="entry name" value="BRcat_RBR_RNF31-like"/>
</dbReference>
<feature type="region of interest" description="Disordered" evidence="9">
    <location>
        <begin position="404"/>
        <end position="529"/>
    </location>
</feature>
<dbReference type="PROSITE" id="PS50119">
    <property type="entry name" value="ZF_BBOX"/>
    <property type="match status" value="1"/>
</dbReference>
<dbReference type="InterPro" id="IPR002867">
    <property type="entry name" value="IBR_dom"/>
</dbReference>
<feature type="compositionally biased region" description="Basic and acidic residues" evidence="9">
    <location>
        <begin position="1419"/>
        <end position="1430"/>
    </location>
</feature>
<dbReference type="GO" id="GO:0061630">
    <property type="term" value="F:ubiquitin protein ligase activity"/>
    <property type="evidence" value="ECO:0007669"/>
    <property type="project" value="TreeGrafter"/>
</dbReference>
<feature type="compositionally biased region" description="Polar residues" evidence="9">
    <location>
        <begin position="1135"/>
        <end position="1152"/>
    </location>
</feature>
<dbReference type="GO" id="GO:0097039">
    <property type="term" value="P:protein linear polyubiquitination"/>
    <property type="evidence" value="ECO:0007669"/>
    <property type="project" value="TreeGrafter"/>
</dbReference>
<dbReference type="InterPro" id="IPR001841">
    <property type="entry name" value="Znf_RING"/>
</dbReference>
<feature type="compositionally biased region" description="Low complexity" evidence="9">
    <location>
        <begin position="787"/>
        <end position="799"/>
    </location>
</feature>
<dbReference type="GO" id="GO:0008270">
    <property type="term" value="F:zinc ion binding"/>
    <property type="evidence" value="ECO:0007669"/>
    <property type="project" value="UniProtKB-KW"/>
</dbReference>
<evidence type="ECO:0000256" key="7">
    <source>
        <dbReference type="ARBA" id="ARBA00022833"/>
    </source>
</evidence>
<keyword evidence="3" id="KW-0479">Metal-binding</keyword>
<keyword evidence="7" id="KW-0862">Zinc</keyword>
<keyword evidence="6" id="KW-0833">Ubl conjugation pathway</keyword>
<dbReference type="GO" id="GO:0070530">
    <property type="term" value="F:K63-linked polyubiquitin modification-dependent protein binding"/>
    <property type="evidence" value="ECO:0007669"/>
    <property type="project" value="TreeGrafter"/>
</dbReference>
<evidence type="ECO:0008006" key="15">
    <source>
        <dbReference type="Google" id="ProtNLM"/>
    </source>
</evidence>
<feature type="compositionally biased region" description="Basic and acidic residues" evidence="9">
    <location>
        <begin position="443"/>
        <end position="467"/>
    </location>
</feature>
<dbReference type="GO" id="GO:1990450">
    <property type="term" value="F:linear polyubiquitin binding"/>
    <property type="evidence" value="ECO:0007669"/>
    <property type="project" value="TreeGrafter"/>
</dbReference>
<dbReference type="PROSITE" id="PS01358">
    <property type="entry name" value="ZF_RANBP2_1"/>
    <property type="match status" value="1"/>
</dbReference>
<dbReference type="SUPFAM" id="SSF57850">
    <property type="entry name" value="RING/U-box"/>
    <property type="match status" value="3"/>
</dbReference>
<evidence type="ECO:0000313" key="13">
    <source>
        <dbReference type="EMBL" id="KAK5645795.1"/>
    </source>
</evidence>
<dbReference type="GO" id="GO:0071797">
    <property type="term" value="C:LUBAC complex"/>
    <property type="evidence" value="ECO:0007669"/>
    <property type="project" value="InterPro"/>
</dbReference>
<dbReference type="Pfam" id="PF01485">
    <property type="entry name" value="IBR"/>
    <property type="match status" value="1"/>
</dbReference>
<evidence type="ECO:0000256" key="9">
    <source>
        <dbReference type="SAM" id="MobiDB-lite"/>
    </source>
</evidence>
<comment type="similarity">
    <text evidence="1">Belongs to the RBR family.</text>
</comment>
<dbReference type="Pfam" id="PF16678">
    <property type="entry name" value="UBA_HOIP"/>
    <property type="match status" value="1"/>
</dbReference>
<feature type="region of interest" description="Disordered" evidence="9">
    <location>
        <begin position="1135"/>
        <end position="1167"/>
    </location>
</feature>
<dbReference type="InterPro" id="IPR047542">
    <property type="entry name" value="Rcat_RBR_RNF31-like"/>
</dbReference>
<proteinExistence type="inferred from homology"/>
<dbReference type="Pfam" id="PF22191">
    <property type="entry name" value="IBR_1"/>
    <property type="match status" value="1"/>
</dbReference>
<keyword evidence="2" id="KW-0808">Transferase</keyword>
<feature type="compositionally biased region" description="Basic and acidic residues" evidence="9">
    <location>
        <begin position="34"/>
        <end position="49"/>
    </location>
</feature>
<dbReference type="PANTHER" id="PTHR16004">
    <property type="entry name" value="RING FINGER PROTEIN 31-RELATED"/>
    <property type="match status" value="1"/>
</dbReference>
<comment type="caution">
    <text evidence="13">The sequence shown here is derived from an EMBL/GenBank/DDBJ whole genome shotgun (WGS) entry which is preliminary data.</text>
</comment>
<dbReference type="SMART" id="SM00547">
    <property type="entry name" value="ZnF_RBZ"/>
    <property type="match status" value="1"/>
</dbReference>
<sequence length="2117" mass="237922">MAISNPSTKLRLARNMPQWVNKSGGGPAPPPIPVEEKKTLLKQQKSHDPDYEVIDFQNQQYSNTPPLPTKNPPKGGKRHCELCGSSSAAVSCDQCRQIFCPSCDDMYHRHPKRQTHIRKAVSIADPIRPPLPPKGIPCPPVPPPRRHRRAGSVGPSPCPSPIPFGNNQMPMGSRKDTIFSIKDRFGSLKKMMGTRPLPPTPNNPHRSEHPSNPPPTSDRYRSFASPNLQQRYRQHQAVMRGITPSIPSDLSDQAPSRDSGYPDWEQERWGNLARSGSTSGSEASHPRLQRRTSQISSTGSSRGLGAHSTSVFDLNSPMDRHHHSHMPPHMQQAQSMAHLNCPSCLQGPWMDQWGNICDSSCSGSNLSLNMPPGGYPMWMGTWHGHPPTGMYPYPVAIPPCHMPPPVPRAESPPHSIKSRKSYTGKTNRRKYRDEEEDTDDDFDDRRSIRSDRKSMSTRYTDRGRPPRDTNSMPREPRRRAPVERTDRVPTTRGRRSVRDTSSSEDYPVDNRKTVEPMEEDEEDPIRVDDFSERGPDIVEIPIDKWECEHCTYVNDGGTRVCLICCKTPTSVDIKIVQSSPKATRKEIIIEEQENLDTKVTKLRSSDDQMKDCSETESVLNKFSKQVSLVDKLEDTDTEMIETIDRKKGSEPEQFGCAAANLNTNSEIVSDKVVSESETVMTNNKKVSTATGPSLPREMEPESAPQIEVKVITASTGTSPPPQTISTQTYDVLPIPSEPRRASSRSSKVRARSCSRTSRRHEFVRSHSVHNGAYGGDHEWGSTESLGRRSFSSDSQSLSGTPPRGPTPSRFDYPSHLERGFAKEKHNPYLDYHKPDFNRRASYNDLRHKDYRNEFVGHRNRTDSFHMDRNELGHVNDNLQRQGFELVKLLREAERYKYSADELQAALLQCGEQNPIDWLCQNWQGKITSVQTLSTQLGREGPINIIGTVSEVEAREALCLHKGNVWPAVTECVEQRQRKYTELASRGDFNREDIVTVLTAHHGNVDEAFSELNKNQIKPFLMRIWGPPVGTENEAGNEGGTLQYIRGEGNDKNKEVLPQVMENAKAVSSPITINLGATTEEKQDVELNQISIDLENGVPQLDVSDSTSSPIQKFHQLENELIVSVANIELIDIKTNSSQTQSDGRSTIEQQTSLEHKDLQPEPSVSEKENKIIVEKSGTVIHIIENNSTNSNSPITVVNKSFEEDTESDSSDSNEEFIDAEYTVLEPVNKNLVSTLNIVLSTNMDKTFEKDELIQHTQESSTNINQSNTNENESTTGREQELLVNTSENQPLLGVTVTSVEGSLYDQNNVDTKLSEREVNLPSNDTPAELTTNSSLIVPAQEEHVINSPVKDDINDTSPTPEFHNAEVIGTNENEAVTLSRNLSLEVNLSPPSSNNPTPVDLLTNPLDELLHEEYDESFDTQKKSESEIIPRRKTRKKRRGRGLSKTKTDPVVEELKPSKEEEQPKTSTKTQLAQNAQMTISVATPRPSKIPISRQRSISKYDSTKYSKIPVRATKSPERQVESSSDDERINGPIETIAAEMTETVNAVKEINRQLSHPTVAVRKANFISTKGSSMESTASSKQCSYTKSLGNDSESSVSDSNIEDLLSGSNDEGSYAFDEYEELESGNRNSSEPDQKKTHHFIEETCETDFISEEEMDQPTAVNEPQVHTEILTRDLHVEVKTPTALEVMERQARRLLAEGQVESYQQAELAVSLMTLKFSIEEALEAVGQCNSLDSAVAYLQQDCELCTGRYSMNQMISLLKCTHRCCRDCAKNYFTIQVTDKNVMDLACPFCNLPNLNGDDVTEDEVSEYFSNLDILLKGILDSNVHELFQRKLRDRTLMQDPNFKWCVQCSSGFIANPRQKRLICPDCRSVTCASCRRPWEKQHEGITCEKFAEWKEANDPEYQASAVAKHLAENGIDCPKCKFRYSLARGGCMHFTCTQCKHEFCYGCGKPFMMGAKCGVSDYCGKLGLHAHHPRNCLFYLRDKEPNELQKLLREHKIPFDSEMKYENRENSTSILKCLVLLQKETPAGLVDTFCNNEVGAGQAGLCRLHYIEYLVGLISRYKLDPVTILDLVEVSQEIRRRGRELPDRPDSCSNQEYYNICAKIVKEQIPLE</sequence>
<dbReference type="CDD" id="cd19815">
    <property type="entry name" value="Bbox1_HOIP"/>
    <property type="match status" value="1"/>
</dbReference>
<feature type="region of interest" description="Disordered" evidence="9">
    <location>
        <begin position="1414"/>
        <end position="1501"/>
    </location>
</feature>
<protein>
    <recommendedName>
        <fullName evidence="15">RBR-type E3 ubiquitin transferase</fullName>
    </recommendedName>
</protein>
<dbReference type="InterPro" id="IPR000315">
    <property type="entry name" value="Znf_B-box"/>
</dbReference>
<dbReference type="InterPro" id="IPR026254">
    <property type="entry name" value="RNF31-like"/>
</dbReference>
<dbReference type="Gene3D" id="6.10.140.1100">
    <property type="match status" value="1"/>
</dbReference>
<feature type="region of interest" description="Disordered" evidence="9">
    <location>
        <begin position="243"/>
        <end position="327"/>
    </location>
</feature>
<evidence type="ECO:0000256" key="6">
    <source>
        <dbReference type="ARBA" id="ARBA00022786"/>
    </source>
</evidence>
<feature type="domain" description="RING-type" evidence="10">
    <location>
        <begin position="1746"/>
        <end position="1795"/>
    </location>
</feature>